<comment type="caution">
    <text evidence="1">The sequence shown here is derived from an EMBL/GenBank/DDBJ whole genome shotgun (WGS) entry which is preliminary data.</text>
</comment>
<dbReference type="PANTHER" id="PTHR30605:SF0">
    <property type="entry name" value="ANHYDRO-N-ACETYLMURAMIC ACID KINASE"/>
    <property type="match status" value="1"/>
</dbReference>
<accession>A0ABU3CPL4</accession>
<dbReference type="Pfam" id="PF03702">
    <property type="entry name" value="AnmK"/>
    <property type="match status" value="1"/>
</dbReference>
<dbReference type="Gene3D" id="3.30.420.40">
    <property type="match status" value="2"/>
</dbReference>
<dbReference type="Proteomes" id="UP001245285">
    <property type="component" value="Unassembled WGS sequence"/>
</dbReference>
<protein>
    <submittedName>
        <fullName evidence="1">Anhydro-N-acetylmuramic acid kinase</fullName>
        <ecNumber evidence="1">2.7.1.170</ecNumber>
    </submittedName>
</protein>
<dbReference type="InterPro" id="IPR043129">
    <property type="entry name" value="ATPase_NBD"/>
</dbReference>
<dbReference type="SUPFAM" id="SSF53067">
    <property type="entry name" value="Actin-like ATPase domain"/>
    <property type="match status" value="1"/>
</dbReference>
<dbReference type="EC" id="2.7.1.170" evidence="1"/>
<reference evidence="1 2" key="1">
    <citation type="submission" date="2023-09" db="EMBL/GenBank/DDBJ databases">
        <authorList>
            <person name="Rey-Velasco X."/>
        </authorList>
    </citation>
    <scope>NUCLEOTIDE SEQUENCE [LARGE SCALE GENOMIC DNA]</scope>
    <source>
        <strain evidence="1 2">F260</strain>
    </source>
</reference>
<dbReference type="PANTHER" id="PTHR30605">
    <property type="entry name" value="ANHYDRO-N-ACETYLMURAMIC ACID KINASE"/>
    <property type="match status" value="1"/>
</dbReference>
<dbReference type="EMBL" id="JAVRHO010000036">
    <property type="protein sequence ID" value="MDT0648292.1"/>
    <property type="molecule type" value="Genomic_DNA"/>
</dbReference>
<keyword evidence="2" id="KW-1185">Reference proteome</keyword>
<proteinExistence type="predicted"/>
<keyword evidence="1" id="KW-0418">Kinase</keyword>
<dbReference type="RefSeq" id="WP_311496386.1">
    <property type="nucleotide sequence ID" value="NZ_JAVRHO010000036.1"/>
</dbReference>
<organism evidence="1 2">
    <name type="scientific">Autumnicola lenta</name>
    <dbReference type="NCBI Taxonomy" id="3075593"/>
    <lineage>
        <taxon>Bacteria</taxon>
        <taxon>Pseudomonadati</taxon>
        <taxon>Bacteroidota</taxon>
        <taxon>Flavobacteriia</taxon>
        <taxon>Flavobacteriales</taxon>
        <taxon>Flavobacteriaceae</taxon>
        <taxon>Autumnicola</taxon>
    </lineage>
</organism>
<evidence type="ECO:0000313" key="2">
    <source>
        <dbReference type="Proteomes" id="UP001245285"/>
    </source>
</evidence>
<evidence type="ECO:0000313" key="1">
    <source>
        <dbReference type="EMBL" id="MDT0648292.1"/>
    </source>
</evidence>
<sequence>MKKSSFKLIGVMSGTSLDGIDITVAEFHFDEKIAYKILKAETIPYEHHWKIKLSGAINSSEADLQSLNLEYTTYLADVLNQFIYRNNIVDLDAICSHGHTIKHEPQNGYTLQIGNYRQLAANTGHTVVCDFRVQDVELGGQGAPLVPIGDRLLFPEFNFCLNLGGFANISAEIKNQRIAYDICAVNTVLNFYAQKLDKEYDEGGKIAASGEFKEKLFNELNRLHFYSEKPPKSLGVEWVNSEVLPLLKKYEEDIPSLLHTYSKHVGFQISEVVKNSEGVKVLVTGGGAFNDFLINELKRISSAEFVIPSEELINYKEALIFAFLGALRLRGENNVLKSVTGAKKDHSSGRIYNP</sequence>
<gene>
    <name evidence="1" type="ORF">RM545_16495</name>
</gene>
<dbReference type="NCBIfam" id="NF007144">
    <property type="entry name" value="PRK09585.2-3"/>
    <property type="match status" value="1"/>
</dbReference>
<dbReference type="InterPro" id="IPR005338">
    <property type="entry name" value="Anhydro_N_Ac-Mur_kinase"/>
</dbReference>
<name>A0ABU3CPL4_9FLAO</name>
<keyword evidence="1" id="KW-0808">Transferase</keyword>
<dbReference type="GO" id="GO:0016301">
    <property type="term" value="F:kinase activity"/>
    <property type="evidence" value="ECO:0007669"/>
    <property type="project" value="UniProtKB-KW"/>
</dbReference>